<dbReference type="EMBL" id="JAENJH010000006">
    <property type="protein sequence ID" value="MBK1787225.1"/>
    <property type="molecule type" value="Genomic_DNA"/>
</dbReference>
<evidence type="ECO:0000256" key="2">
    <source>
        <dbReference type="SAM" id="MobiDB-lite"/>
    </source>
</evidence>
<evidence type="ECO:0000259" key="3">
    <source>
        <dbReference type="Pfam" id="PF01551"/>
    </source>
</evidence>
<sequence length="277" mass="29062">MGADDPRDLLARSSLLNAVSDSGLDALGSVQRAVTGKANADAEARAVRQEADQKERAAVQAGIEADRAYRAAVADEAAAQRHSAELLDRKQALDTEFAEAQQALAVLEGQRRDYTTWQARKQAEQAAAQAGPPASSPAGPRPAPVRTQSSAGVVAPTSGVITSTYGPRWGVIHYGLDIANSIGTPIVSVSDGVVISSGPASGFGLWVRVRHDTGIVTVYGHINESLVSVGQRVSAGQQIATMGNRGQSTGPHLHLEVQKNGSKIDPLFWLRANGVYL</sequence>
<protein>
    <submittedName>
        <fullName evidence="4">M23 family metallopeptidase</fullName>
    </submittedName>
</protein>
<dbReference type="InterPro" id="IPR050570">
    <property type="entry name" value="Cell_wall_metabolism_enzyme"/>
</dbReference>
<dbReference type="PANTHER" id="PTHR21666:SF270">
    <property type="entry name" value="MUREIN HYDROLASE ACTIVATOR ENVC"/>
    <property type="match status" value="1"/>
</dbReference>
<feature type="compositionally biased region" description="Low complexity" evidence="2">
    <location>
        <begin position="119"/>
        <end position="138"/>
    </location>
</feature>
<evidence type="ECO:0000313" key="4">
    <source>
        <dbReference type="EMBL" id="MBK1787225.1"/>
    </source>
</evidence>
<dbReference type="Gene3D" id="2.70.70.10">
    <property type="entry name" value="Glucose Permease (Domain IIA)"/>
    <property type="match status" value="1"/>
</dbReference>
<name>A0A934V7G7_9PSEU</name>
<gene>
    <name evidence="4" type="ORF">JHE00_23110</name>
</gene>
<comment type="caution">
    <text evidence="4">The sequence shown here is derived from an EMBL/GenBank/DDBJ whole genome shotgun (WGS) entry which is preliminary data.</text>
</comment>
<keyword evidence="1" id="KW-0175">Coiled coil</keyword>
<dbReference type="PANTHER" id="PTHR21666">
    <property type="entry name" value="PEPTIDASE-RELATED"/>
    <property type="match status" value="1"/>
</dbReference>
<feature type="domain" description="M23ase beta-sheet core" evidence="3">
    <location>
        <begin position="172"/>
        <end position="266"/>
    </location>
</feature>
<accession>A0A934V7G7</accession>
<dbReference type="InterPro" id="IPR011055">
    <property type="entry name" value="Dup_hybrid_motif"/>
</dbReference>
<dbReference type="Proteomes" id="UP000635245">
    <property type="component" value="Unassembled WGS sequence"/>
</dbReference>
<dbReference type="Pfam" id="PF01551">
    <property type="entry name" value="Peptidase_M23"/>
    <property type="match status" value="1"/>
</dbReference>
<dbReference type="GO" id="GO:0004222">
    <property type="term" value="F:metalloendopeptidase activity"/>
    <property type="evidence" value="ECO:0007669"/>
    <property type="project" value="TreeGrafter"/>
</dbReference>
<proteinExistence type="predicted"/>
<dbReference type="SUPFAM" id="SSF51261">
    <property type="entry name" value="Duplicated hybrid motif"/>
    <property type="match status" value="1"/>
</dbReference>
<dbReference type="InterPro" id="IPR016047">
    <property type="entry name" value="M23ase_b-sheet_dom"/>
</dbReference>
<evidence type="ECO:0000313" key="5">
    <source>
        <dbReference type="Proteomes" id="UP000635245"/>
    </source>
</evidence>
<reference evidence="4" key="1">
    <citation type="submission" date="2020-12" db="EMBL/GenBank/DDBJ databases">
        <title>Prauserella sp. ASG 168, a novel actinomycete isolated from cave rock.</title>
        <authorList>
            <person name="Suriyachadkun C."/>
        </authorList>
    </citation>
    <scope>NUCLEOTIDE SEQUENCE</scope>
    <source>
        <strain evidence="4">ASG 168</strain>
    </source>
</reference>
<dbReference type="CDD" id="cd12797">
    <property type="entry name" value="M23_peptidase"/>
    <property type="match status" value="1"/>
</dbReference>
<evidence type="ECO:0000256" key="1">
    <source>
        <dbReference type="SAM" id="Coils"/>
    </source>
</evidence>
<keyword evidence="5" id="KW-1185">Reference proteome</keyword>
<feature type="region of interest" description="Disordered" evidence="2">
    <location>
        <begin position="119"/>
        <end position="153"/>
    </location>
</feature>
<feature type="coiled-coil region" evidence="1">
    <location>
        <begin position="83"/>
        <end position="110"/>
    </location>
</feature>
<organism evidence="4 5">
    <name type="scientific">Prauserella cavernicola</name>
    <dbReference type="NCBI Taxonomy" id="2800127"/>
    <lineage>
        <taxon>Bacteria</taxon>
        <taxon>Bacillati</taxon>
        <taxon>Actinomycetota</taxon>
        <taxon>Actinomycetes</taxon>
        <taxon>Pseudonocardiales</taxon>
        <taxon>Pseudonocardiaceae</taxon>
        <taxon>Prauserella</taxon>
    </lineage>
</organism>
<dbReference type="AlphaFoldDB" id="A0A934V7G7"/>